<reference evidence="1 2" key="1">
    <citation type="submission" date="2009-11" db="EMBL/GenBank/DDBJ databases">
        <title>Annotation of Allomyces macrogynus ATCC 38327.</title>
        <authorList>
            <consortium name="The Broad Institute Genome Sequencing Platform"/>
            <person name="Russ C."/>
            <person name="Cuomo C."/>
            <person name="Burger G."/>
            <person name="Gray M.W."/>
            <person name="Holland P.W.H."/>
            <person name="King N."/>
            <person name="Lang F.B.F."/>
            <person name="Roger A.J."/>
            <person name="Ruiz-Trillo I."/>
            <person name="Young S.K."/>
            <person name="Zeng Q."/>
            <person name="Gargeya S."/>
            <person name="Fitzgerald M."/>
            <person name="Haas B."/>
            <person name="Abouelleil A."/>
            <person name="Alvarado L."/>
            <person name="Arachchi H.M."/>
            <person name="Berlin A."/>
            <person name="Chapman S.B."/>
            <person name="Gearin G."/>
            <person name="Goldberg J."/>
            <person name="Griggs A."/>
            <person name="Gujja S."/>
            <person name="Hansen M."/>
            <person name="Heiman D."/>
            <person name="Howarth C."/>
            <person name="Larimer J."/>
            <person name="Lui A."/>
            <person name="MacDonald P.J.P."/>
            <person name="McCowen C."/>
            <person name="Montmayeur A."/>
            <person name="Murphy C."/>
            <person name="Neiman D."/>
            <person name="Pearson M."/>
            <person name="Priest M."/>
            <person name="Roberts A."/>
            <person name="Saif S."/>
            <person name="Shea T."/>
            <person name="Sisk P."/>
            <person name="Stolte C."/>
            <person name="Sykes S."/>
            <person name="Wortman J."/>
            <person name="Nusbaum C."/>
            <person name="Birren B."/>
        </authorList>
    </citation>
    <scope>NUCLEOTIDE SEQUENCE [LARGE SCALE GENOMIC DNA]</scope>
    <source>
        <strain evidence="1 2">ATCC 38327</strain>
    </source>
</reference>
<proteinExistence type="predicted"/>
<evidence type="ECO:0000313" key="2">
    <source>
        <dbReference type="Proteomes" id="UP000054350"/>
    </source>
</evidence>
<accession>A0A0L0SML5</accession>
<reference evidence="2" key="2">
    <citation type="submission" date="2009-11" db="EMBL/GenBank/DDBJ databases">
        <title>The Genome Sequence of Allomyces macrogynus strain ATCC 38327.</title>
        <authorList>
            <consortium name="The Broad Institute Genome Sequencing Platform"/>
            <person name="Russ C."/>
            <person name="Cuomo C."/>
            <person name="Shea T."/>
            <person name="Young S.K."/>
            <person name="Zeng Q."/>
            <person name="Koehrsen M."/>
            <person name="Haas B."/>
            <person name="Borodovsky M."/>
            <person name="Guigo R."/>
            <person name="Alvarado L."/>
            <person name="Berlin A."/>
            <person name="Borenstein D."/>
            <person name="Chen Z."/>
            <person name="Engels R."/>
            <person name="Freedman E."/>
            <person name="Gellesch M."/>
            <person name="Goldberg J."/>
            <person name="Griggs A."/>
            <person name="Gujja S."/>
            <person name="Heiman D."/>
            <person name="Hepburn T."/>
            <person name="Howarth C."/>
            <person name="Jen D."/>
            <person name="Larson L."/>
            <person name="Lewis B."/>
            <person name="Mehta T."/>
            <person name="Park D."/>
            <person name="Pearson M."/>
            <person name="Roberts A."/>
            <person name="Saif S."/>
            <person name="Shenoy N."/>
            <person name="Sisk P."/>
            <person name="Stolte C."/>
            <person name="Sykes S."/>
            <person name="Walk T."/>
            <person name="White J."/>
            <person name="Yandava C."/>
            <person name="Burger G."/>
            <person name="Gray M.W."/>
            <person name="Holland P.W.H."/>
            <person name="King N."/>
            <person name="Lang F.B.F."/>
            <person name="Roger A.J."/>
            <person name="Ruiz-Trillo I."/>
            <person name="Lander E."/>
            <person name="Nusbaum C."/>
        </authorList>
    </citation>
    <scope>NUCLEOTIDE SEQUENCE [LARGE SCALE GENOMIC DNA]</scope>
    <source>
        <strain evidence="2">ATCC 38327</strain>
    </source>
</reference>
<sequence>MWVTRTTPDAASLTASLAGLSLSTPTLAPVTATPTSISTPSFVSTPTIAPTPTLAPANRTSITATSSAAASPSVAAAPLRALFTTGLVNLDGLSLGSGVQTAAAGPSMNALMQTQATQQAAQAVGLGSAPLVPAPAVPAGAVGAAPAKDDFLLLL</sequence>
<protein>
    <submittedName>
        <fullName evidence="1">Uncharacterized protein</fullName>
    </submittedName>
</protein>
<keyword evidence="2" id="KW-1185">Reference proteome</keyword>
<dbReference type="EMBL" id="GG745342">
    <property type="protein sequence ID" value="KNE63625.1"/>
    <property type="molecule type" value="Genomic_DNA"/>
</dbReference>
<gene>
    <name evidence="1" type="ORF">AMAG_08728</name>
</gene>
<dbReference type="VEuPathDB" id="FungiDB:AMAG_08728"/>
<name>A0A0L0SML5_ALLM3</name>
<dbReference type="Proteomes" id="UP000054350">
    <property type="component" value="Unassembled WGS sequence"/>
</dbReference>
<organism evidence="1 2">
    <name type="scientific">Allomyces macrogynus (strain ATCC 38327)</name>
    <name type="common">Allomyces javanicus var. macrogynus</name>
    <dbReference type="NCBI Taxonomy" id="578462"/>
    <lineage>
        <taxon>Eukaryota</taxon>
        <taxon>Fungi</taxon>
        <taxon>Fungi incertae sedis</taxon>
        <taxon>Blastocladiomycota</taxon>
        <taxon>Blastocladiomycetes</taxon>
        <taxon>Blastocladiales</taxon>
        <taxon>Blastocladiaceae</taxon>
        <taxon>Allomyces</taxon>
    </lineage>
</organism>
<evidence type="ECO:0000313" key="1">
    <source>
        <dbReference type="EMBL" id="KNE63625.1"/>
    </source>
</evidence>
<dbReference type="AlphaFoldDB" id="A0A0L0SML5"/>